<dbReference type="InterPro" id="IPR036388">
    <property type="entry name" value="WH-like_DNA-bd_sf"/>
</dbReference>
<protein>
    <recommendedName>
        <fullName evidence="3">HTH marR-type domain-containing protein</fullName>
    </recommendedName>
</protein>
<dbReference type="STRING" id="1122149.FD44_GL000094"/>
<evidence type="ECO:0000313" key="1">
    <source>
        <dbReference type="EMBL" id="TDG78266.1"/>
    </source>
</evidence>
<dbReference type="EMBL" id="PUFO01000044">
    <property type="protein sequence ID" value="TDG78266.1"/>
    <property type="molecule type" value="Genomic_DNA"/>
</dbReference>
<sequence length="159" mass="18497">MDKFEYFQESIENPLTEIINVHSQDDNFKRQWLEIHVKSHEVQHAISKLSQMSLKVLRTIGEQKIISENELVSQLGFAEGVINKSVKMLMHDEIINKVQSTAHRQDVPFQLTAIGREIVAAEAEMDVIIDKQHREMVKNYSMEELTIVSKFLLDLRNNH</sequence>
<dbReference type="OrthoDB" id="2289009at2"/>
<gene>
    <name evidence="1" type="ORF">C5L31_001452</name>
</gene>
<keyword evidence="2" id="KW-1185">Reference proteome</keyword>
<evidence type="ECO:0008006" key="3">
    <source>
        <dbReference type="Google" id="ProtNLM"/>
    </source>
</evidence>
<dbReference type="RefSeq" id="WP_010619664.1">
    <property type="nucleotide sequence ID" value="NZ_CP042371.1"/>
</dbReference>
<accession>A0A4R5NNW8</accession>
<proteinExistence type="predicted"/>
<organism evidence="1 2">
    <name type="scientific">Secundilactobacillus malefermentans</name>
    <dbReference type="NCBI Taxonomy" id="176292"/>
    <lineage>
        <taxon>Bacteria</taxon>
        <taxon>Bacillati</taxon>
        <taxon>Bacillota</taxon>
        <taxon>Bacilli</taxon>
        <taxon>Lactobacillales</taxon>
        <taxon>Lactobacillaceae</taxon>
        <taxon>Secundilactobacillus</taxon>
    </lineage>
</organism>
<name>A0A4R5NNW8_9LACO</name>
<reference evidence="1 2" key="1">
    <citation type="journal article" date="2019" name="Appl. Microbiol. Biotechnol.">
        <title>Uncovering carbohydrate metabolism through a genotype-phenotype association study of 56 lactic acid bacteria genomes.</title>
        <authorList>
            <person name="Buron-Moles G."/>
            <person name="Chailyan A."/>
            <person name="Dolejs I."/>
            <person name="Forster J."/>
            <person name="Miks M.H."/>
        </authorList>
    </citation>
    <scope>NUCLEOTIDE SEQUENCE [LARGE SCALE GENOMIC DNA]</scope>
    <source>
        <strain evidence="1 2">ATCC 49373</strain>
    </source>
</reference>
<comment type="caution">
    <text evidence="1">The sequence shown here is derived from an EMBL/GenBank/DDBJ whole genome shotgun (WGS) entry which is preliminary data.</text>
</comment>
<dbReference type="Proteomes" id="UP000294854">
    <property type="component" value="Unassembled WGS sequence"/>
</dbReference>
<dbReference type="SUPFAM" id="SSF46785">
    <property type="entry name" value="Winged helix' DNA-binding domain"/>
    <property type="match status" value="1"/>
</dbReference>
<dbReference type="Gene3D" id="1.10.10.10">
    <property type="entry name" value="Winged helix-like DNA-binding domain superfamily/Winged helix DNA-binding domain"/>
    <property type="match status" value="1"/>
</dbReference>
<evidence type="ECO:0000313" key="2">
    <source>
        <dbReference type="Proteomes" id="UP000294854"/>
    </source>
</evidence>
<dbReference type="InterPro" id="IPR036390">
    <property type="entry name" value="WH_DNA-bd_sf"/>
</dbReference>
<dbReference type="AlphaFoldDB" id="A0A4R5NNW8"/>